<gene>
    <name evidence="2" type="ORF">CCMP2556_LOCUS23637</name>
</gene>
<feature type="region of interest" description="Disordered" evidence="1">
    <location>
        <begin position="79"/>
        <end position="116"/>
    </location>
</feature>
<name>A0ABP0M300_9DINO</name>
<keyword evidence="3" id="KW-1185">Reference proteome</keyword>
<feature type="compositionally biased region" description="Pro residues" evidence="1">
    <location>
        <begin position="100"/>
        <end position="112"/>
    </location>
</feature>
<accession>A0ABP0M300</accession>
<dbReference type="EMBL" id="CAXAMN010015136">
    <property type="protein sequence ID" value="CAK9045122.1"/>
    <property type="molecule type" value="Genomic_DNA"/>
</dbReference>
<evidence type="ECO:0000313" key="3">
    <source>
        <dbReference type="Proteomes" id="UP001642484"/>
    </source>
</evidence>
<evidence type="ECO:0000313" key="2">
    <source>
        <dbReference type="EMBL" id="CAK9045122.1"/>
    </source>
</evidence>
<reference evidence="2 3" key="1">
    <citation type="submission" date="2024-02" db="EMBL/GenBank/DDBJ databases">
        <authorList>
            <person name="Chen Y."/>
            <person name="Shah S."/>
            <person name="Dougan E. K."/>
            <person name="Thang M."/>
            <person name="Chan C."/>
        </authorList>
    </citation>
    <scope>NUCLEOTIDE SEQUENCE [LARGE SCALE GENOMIC DNA]</scope>
</reference>
<organism evidence="2 3">
    <name type="scientific">Durusdinium trenchii</name>
    <dbReference type="NCBI Taxonomy" id="1381693"/>
    <lineage>
        <taxon>Eukaryota</taxon>
        <taxon>Sar</taxon>
        <taxon>Alveolata</taxon>
        <taxon>Dinophyceae</taxon>
        <taxon>Suessiales</taxon>
        <taxon>Symbiodiniaceae</taxon>
        <taxon>Durusdinium</taxon>
    </lineage>
</organism>
<dbReference type="Proteomes" id="UP001642484">
    <property type="component" value="Unassembled WGS sequence"/>
</dbReference>
<comment type="caution">
    <text evidence="2">The sequence shown here is derived from an EMBL/GenBank/DDBJ whole genome shotgun (WGS) entry which is preliminary data.</text>
</comment>
<proteinExistence type="predicted"/>
<sequence>MNYPVDMSMWGCGGCGGCGGNAMDLAMANANWFGLNGWNWNCWNASAPCAATPCATPCSLGMQGGFSCNALSPMAAHAAHGATPATESRPSGTTCKAGFPQPPQPQPLPAPLPSRRDSDKEICHAIMLVPSDEGTGCHAVYDQDTINELLHPDWKRFLQLAEQAPQGTAPPGTAVGLDDIRQNLSNVLVFFIVSDVGVEGEVLAKQSAKLGARAHLVGETHELYSELQKWKSVAIMRGTAYEAPILRSTKEEDRKNISKIPDGLRQIHRHITYIGSPEGLRDKEAIPKFAEILAKKSLESVGAQMVFRTLADAFKKLKNRVAHKKSIVYTVHQMLMRYKRHMLREDTMQMCVEKFLVKIGYEIRIMPTKEREAYCNLLKYWDQMKVLSKEDLKLVKWRWDCLEAEDLYSDLEFEPTSESNR</sequence>
<evidence type="ECO:0000256" key="1">
    <source>
        <dbReference type="SAM" id="MobiDB-lite"/>
    </source>
</evidence>
<protein>
    <submittedName>
        <fullName evidence="2">Uncharacterized protein</fullName>
    </submittedName>
</protein>